<evidence type="ECO:0000313" key="4">
    <source>
        <dbReference type="EMBL" id="GGL99545.1"/>
    </source>
</evidence>
<dbReference type="Gene3D" id="3.40.50.720">
    <property type="entry name" value="NAD(P)-binding Rossmann-like Domain"/>
    <property type="match status" value="1"/>
</dbReference>
<keyword evidence="5" id="KW-1185">Reference proteome</keyword>
<dbReference type="PANTHER" id="PTHR42760">
    <property type="entry name" value="SHORT-CHAIN DEHYDROGENASES/REDUCTASES FAMILY MEMBER"/>
    <property type="match status" value="1"/>
</dbReference>
<dbReference type="PROSITE" id="PS00061">
    <property type="entry name" value="ADH_SHORT"/>
    <property type="match status" value="1"/>
</dbReference>
<reference evidence="4" key="1">
    <citation type="journal article" date="2014" name="Int. J. Syst. Evol. Microbiol.">
        <title>Complete genome sequence of Corynebacterium casei LMG S-19264T (=DSM 44701T), isolated from a smear-ripened cheese.</title>
        <authorList>
            <consortium name="US DOE Joint Genome Institute (JGI-PGF)"/>
            <person name="Walter F."/>
            <person name="Albersmeier A."/>
            <person name="Kalinowski J."/>
            <person name="Ruckert C."/>
        </authorList>
    </citation>
    <scope>NUCLEOTIDE SEQUENCE</scope>
    <source>
        <strain evidence="4">CGMCC 4.7308</strain>
    </source>
</reference>
<dbReference type="PRINTS" id="PR00081">
    <property type="entry name" value="GDHRDH"/>
</dbReference>
<proteinExistence type="inferred from homology"/>
<dbReference type="InterPro" id="IPR002347">
    <property type="entry name" value="SDR_fam"/>
</dbReference>
<dbReference type="InterPro" id="IPR036291">
    <property type="entry name" value="NAD(P)-bd_dom_sf"/>
</dbReference>
<organism evidence="4 5">
    <name type="scientific">Nakamurella endophytica</name>
    <dbReference type="NCBI Taxonomy" id="1748367"/>
    <lineage>
        <taxon>Bacteria</taxon>
        <taxon>Bacillati</taxon>
        <taxon>Actinomycetota</taxon>
        <taxon>Actinomycetes</taxon>
        <taxon>Nakamurellales</taxon>
        <taxon>Nakamurellaceae</taxon>
        <taxon>Nakamurella</taxon>
    </lineage>
</organism>
<dbReference type="RefSeq" id="WP_188941293.1">
    <property type="nucleotide sequence ID" value="NZ_BMNA01000003.1"/>
</dbReference>
<dbReference type="Pfam" id="PF13561">
    <property type="entry name" value="adh_short_C2"/>
    <property type="match status" value="1"/>
</dbReference>
<evidence type="ECO:0000256" key="2">
    <source>
        <dbReference type="ARBA" id="ARBA00023002"/>
    </source>
</evidence>
<comment type="similarity">
    <text evidence="1">Belongs to the short-chain dehydrogenases/reductases (SDR) family.</text>
</comment>
<dbReference type="PRINTS" id="PR00080">
    <property type="entry name" value="SDRFAMILY"/>
</dbReference>
<evidence type="ECO:0000256" key="1">
    <source>
        <dbReference type="ARBA" id="ARBA00006484"/>
    </source>
</evidence>
<keyword evidence="2" id="KW-0560">Oxidoreductase</keyword>
<dbReference type="AlphaFoldDB" id="A0A917SW57"/>
<evidence type="ECO:0000259" key="3">
    <source>
        <dbReference type="SMART" id="SM00822"/>
    </source>
</evidence>
<reference evidence="4" key="2">
    <citation type="submission" date="2020-09" db="EMBL/GenBank/DDBJ databases">
        <authorList>
            <person name="Sun Q."/>
            <person name="Zhou Y."/>
        </authorList>
    </citation>
    <scope>NUCLEOTIDE SEQUENCE</scope>
    <source>
        <strain evidence="4">CGMCC 4.7308</strain>
    </source>
</reference>
<gene>
    <name evidence="4" type="ORF">GCM10011594_19370</name>
</gene>
<dbReference type="EMBL" id="BMNA01000003">
    <property type="protein sequence ID" value="GGL99545.1"/>
    <property type="molecule type" value="Genomic_DNA"/>
</dbReference>
<dbReference type="FunFam" id="3.40.50.720:FF:000084">
    <property type="entry name" value="Short-chain dehydrogenase reductase"/>
    <property type="match status" value="1"/>
</dbReference>
<evidence type="ECO:0000313" key="5">
    <source>
        <dbReference type="Proteomes" id="UP000655208"/>
    </source>
</evidence>
<feature type="domain" description="Ketoreductase" evidence="3">
    <location>
        <begin position="25"/>
        <end position="198"/>
    </location>
</feature>
<comment type="caution">
    <text evidence="4">The sequence shown here is derived from an EMBL/GenBank/DDBJ whole genome shotgun (WGS) entry which is preliminary data.</text>
</comment>
<dbReference type="GO" id="GO:0016616">
    <property type="term" value="F:oxidoreductase activity, acting on the CH-OH group of donors, NAD or NADP as acceptor"/>
    <property type="evidence" value="ECO:0007669"/>
    <property type="project" value="TreeGrafter"/>
</dbReference>
<sequence>MTDPGSPTAAATVADPTGDLSLAGRIAVVTGSGQGIGSAVARRLAAAGAHVVGLDRAEPAATTEAITAAGGTAHHRVCDMADPAAVRQAFRWVDDTVGPVDVLVNNAARGSHTLPAQLTVEELTGVLAVNVVGYFLAAQQAHRAMARSGGGAVVNISSIAGSTALGRGNFAYSVSKGAVEQLTRELAVEWAADGVRVNAVAPSQVRTEGFAPLLTDPALDGGSVGDRMLRGVPLHRLAEPGEIAAVVHFLASDAARFVTGAVVPVDGGNLALNAGGTVGTRTEVAR</sequence>
<protein>
    <submittedName>
        <fullName evidence="4">3-oxoacyl-ACP reductase</fullName>
    </submittedName>
</protein>
<dbReference type="SMART" id="SM00822">
    <property type="entry name" value="PKS_KR"/>
    <property type="match status" value="1"/>
</dbReference>
<accession>A0A917SW57</accession>
<dbReference type="SUPFAM" id="SSF51735">
    <property type="entry name" value="NAD(P)-binding Rossmann-fold domains"/>
    <property type="match status" value="1"/>
</dbReference>
<dbReference type="CDD" id="cd05233">
    <property type="entry name" value="SDR_c"/>
    <property type="match status" value="1"/>
</dbReference>
<dbReference type="Proteomes" id="UP000655208">
    <property type="component" value="Unassembled WGS sequence"/>
</dbReference>
<name>A0A917SW57_9ACTN</name>
<dbReference type="InterPro" id="IPR057326">
    <property type="entry name" value="KR_dom"/>
</dbReference>
<dbReference type="InterPro" id="IPR020904">
    <property type="entry name" value="Sc_DH/Rdtase_CS"/>
</dbReference>